<feature type="compositionally biased region" description="Acidic residues" evidence="2">
    <location>
        <begin position="753"/>
        <end position="765"/>
    </location>
</feature>
<dbReference type="AlphaFoldDB" id="A8ZTD5"/>
<dbReference type="Pfam" id="PF01364">
    <property type="entry name" value="Peptidase_C25"/>
    <property type="match status" value="1"/>
</dbReference>
<accession>A8ZTD5</accession>
<evidence type="ECO:0000313" key="5">
    <source>
        <dbReference type="EMBL" id="ABW67818.1"/>
    </source>
</evidence>
<keyword evidence="1" id="KW-0732">Signal</keyword>
<dbReference type="GO" id="GO:0006508">
    <property type="term" value="P:proteolysis"/>
    <property type="evidence" value="ECO:0007669"/>
    <property type="project" value="InterPro"/>
</dbReference>
<feature type="compositionally biased region" description="Acidic residues" evidence="2">
    <location>
        <begin position="828"/>
        <end position="838"/>
    </location>
</feature>
<dbReference type="SUPFAM" id="SSF52129">
    <property type="entry name" value="Caspase-like"/>
    <property type="match status" value="1"/>
</dbReference>
<dbReference type="Pfam" id="PF22352">
    <property type="entry name" value="K319L-like_PKD"/>
    <property type="match status" value="1"/>
</dbReference>
<dbReference type="RefSeq" id="WP_012175430.1">
    <property type="nucleotide sequence ID" value="NC_009943.1"/>
</dbReference>
<keyword evidence="6" id="KW-1185">Reference proteome</keyword>
<dbReference type="Gene3D" id="2.60.40.10">
    <property type="entry name" value="Immunoglobulins"/>
    <property type="match status" value="2"/>
</dbReference>
<dbReference type="InterPro" id="IPR013783">
    <property type="entry name" value="Ig-like_fold"/>
</dbReference>
<evidence type="ECO:0000256" key="2">
    <source>
        <dbReference type="SAM" id="MobiDB-lite"/>
    </source>
</evidence>
<dbReference type="GO" id="GO:0004197">
    <property type="term" value="F:cysteine-type endopeptidase activity"/>
    <property type="evidence" value="ECO:0007669"/>
    <property type="project" value="InterPro"/>
</dbReference>
<dbReference type="InterPro" id="IPR029030">
    <property type="entry name" value="Caspase-like_dom_sf"/>
</dbReference>
<dbReference type="InterPro" id="IPR038490">
    <property type="entry name" value="Gingipain_propep_sf"/>
</dbReference>
<name>A8ZTD5_DESOH</name>
<dbReference type="KEGG" id="dol:Dole_2014"/>
<dbReference type="EMBL" id="CP000859">
    <property type="protein sequence ID" value="ABW67818.1"/>
    <property type="molecule type" value="Genomic_DNA"/>
</dbReference>
<dbReference type="eggNOG" id="COG3291">
    <property type="taxonomic scope" value="Bacteria"/>
</dbReference>
<dbReference type="STRING" id="96561.Dole_2014"/>
<proteinExistence type="predicted"/>
<evidence type="ECO:0000259" key="4">
    <source>
        <dbReference type="Pfam" id="PF08126"/>
    </source>
</evidence>
<organism evidence="5 6">
    <name type="scientific">Desulfosudis oleivorans (strain DSM 6200 / JCM 39069 / Hxd3)</name>
    <name type="common">Desulfococcus oleovorans</name>
    <dbReference type="NCBI Taxonomy" id="96561"/>
    <lineage>
        <taxon>Bacteria</taxon>
        <taxon>Pseudomonadati</taxon>
        <taxon>Thermodesulfobacteriota</taxon>
        <taxon>Desulfobacteria</taxon>
        <taxon>Desulfobacterales</taxon>
        <taxon>Desulfosudaceae</taxon>
        <taxon>Desulfosudis</taxon>
    </lineage>
</organism>
<feature type="compositionally biased region" description="Acidic residues" evidence="2">
    <location>
        <begin position="957"/>
        <end position="973"/>
    </location>
</feature>
<feature type="region of interest" description="Disordered" evidence="2">
    <location>
        <begin position="945"/>
        <end position="985"/>
    </location>
</feature>
<feature type="domain" description="Gingipain propeptide" evidence="4">
    <location>
        <begin position="36"/>
        <end position="202"/>
    </location>
</feature>
<feature type="domain" description="Gingipain" evidence="3">
    <location>
        <begin position="258"/>
        <end position="648"/>
    </location>
</feature>
<reference evidence="5 6" key="1">
    <citation type="submission" date="2007-10" db="EMBL/GenBank/DDBJ databases">
        <title>Complete sequence of Desulfococcus oleovorans Hxd3.</title>
        <authorList>
            <consortium name="US DOE Joint Genome Institute"/>
            <person name="Copeland A."/>
            <person name="Lucas S."/>
            <person name="Lapidus A."/>
            <person name="Barry K."/>
            <person name="Glavina del Rio T."/>
            <person name="Dalin E."/>
            <person name="Tice H."/>
            <person name="Pitluck S."/>
            <person name="Kiss H."/>
            <person name="Brettin T."/>
            <person name="Bruce D."/>
            <person name="Detter J.C."/>
            <person name="Han C."/>
            <person name="Schmutz J."/>
            <person name="Larimer F."/>
            <person name="Land M."/>
            <person name="Hauser L."/>
            <person name="Kyrpides N."/>
            <person name="Kim E."/>
            <person name="Wawrik B."/>
            <person name="Richardson P."/>
        </authorList>
    </citation>
    <scope>NUCLEOTIDE SEQUENCE [LARGE SCALE GENOMIC DNA]</scope>
    <source>
        <strain evidence="6">DSM 6200 / JCM 39069 / Hxd3</strain>
    </source>
</reference>
<dbReference type="Gene3D" id="3.40.50.1460">
    <property type="match status" value="1"/>
</dbReference>
<dbReference type="eggNOG" id="COG1974">
    <property type="taxonomic scope" value="Bacteria"/>
</dbReference>
<gene>
    <name evidence="5" type="ordered locus">Dole_2014</name>
</gene>
<dbReference type="eggNOG" id="COG4870">
    <property type="taxonomic scope" value="Bacteria"/>
</dbReference>
<dbReference type="Pfam" id="PF08126">
    <property type="entry name" value="Propeptide_C25"/>
    <property type="match status" value="1"/>
</dbReference>
<evidence type="ECO:0000256" key="1">
    <source>
        <dbReference type="ARBA" id="ARBA00022729"/>
    </source>
</evidence>
<dbReference type="InterPro" id="IPR012600">
    <property type="entry name" value="Propeptide_C25"/>
</dbReference>
<evidence type="ECO:0000313" key="6">
    <source>
        <dbReference type="Proteomes" id="UP000008561"/>
    </source>
</evidence>
<dbReference type="OrthoDB" id="8774234at2"/>
<dbReference type="HOGENOM" id="CLU_310301_0_0_7"/>
<dbReference type="Proteomes" id="UP000008561">
    <property type="component" value="Chromosome"/>
</dbReference>
<dbReference type="Gene3D" id="2.60.40.3800">
    <property type="match status" value="1"/>
</dbReference>
<dbReference type="InterPro" id="IPR029031">
    <property type="entry name" value="Gingipain_N_sf"/>
</dbReference>
<evidence type="ECO:0000259" key="3">
    <source>
        <dbReference type="Pfam" id="PF01364"/>
    </source>
</evidence>
<dbReference type="InterPro" id="IPR001769">
    <property type="entry name" value="Gingipain"/>
</dbReference>
<protein>
    <submittedName>
        <fullName evidence="5">Peptidase C25 gingipain</fullName>
    </submittedName>
</protein>
<sequence length="994" mass="107543">MKKTGFRQLVFGLVLSFWLLGPAHAGWIAAGSHKAGPPALETVRSDSSGMVIDLDIPGLHITETLRDGMVYHGISVPGGGRLSGIGKPSLPFVSRYVAVPQGATASVRVMDARFEEMTGYNVVPAQAPLPESNTAKGPPFEKDRVAYGENGFFPRQVAQLEGPVSIRGCETSLLQLFPVQFNPVSQTLRVYSRITVQLTFDGGTRRFIDRRKHSRSLAPVFEGLFLNAPLEMDSPPLTKADDRSVTAKSATDDAALLLIISPPELVAAADRLANWKRAQGILTEVRTTGQTGTTAAEIQAFIQDAYDTWSIPPSYVLLVGDVEFIPTHRGDGCGTDLYYATVDGDDYFPDLSLGRLSVDTLDQAIKRVEDIIRYELSPPAGEGFYQNAAIVAYFQDTSPPYNYADRRFLQSAEDMALFFSDPAYLNAYDVDRIYYTGYRSPQNWNNDSWNFGTTGVLSGGPGDSIPFYLLESNGFAWDGDAVDISTAVNAGRFLVTYRGHGQTSRWDSVTYTTSDVSGLLNQDLLPVVFSVTCLSGKFDMESVGNNTPCFSESWERNPDGGAVGVVAASETTYSGHNDRLFWGWMEALWPNFPEDYHPSDTPFDQPAWEMGPVFNYGKYYYATWYEEERYRKLEFERFHWFGDPTMRLWTGVPQDLTVSDYAIDAGSGGLEITLGQAGAVICVSRDGVILGKGVSSGGTDLVACAPPLAADDAILVVVTKPNFRPFVAVTEEDADALPTLLEILTGTSPHDGDTDDDGIADDVEDGNLNGLVDEDETDPRNIDTDGDGIQDGTEKGKTLANIPDDTNRDVFVPDLDDTTTTDPLNSDTDGDCAFDGQEDANANGRLDDDETDPNVYDNLAPPVANAGAAQSVREGTTVRLDGAGSYDACQTLLSFFWEQVSGPSVTLSDSATSRPTFTAPTVGSAGTALVFRLTVDDGDFFDTDTCQVTVTDTPPPSEDDDDSDDDDDNDDSDPPPAEGGGGGGCFVETVLSLK</sequence>
<feature type="region of interest" description="Disordered" evidence="2">
    <location>
        <begin position="746"/>
        <end position="853"/>
    </location>
</feature>
<dbReference type="Gene3D" id="3.40.50.10390">
    <property type="entry name" value="Gingipain r, domain 1"/>
    <property type="match status" value="1"/>
</dbReference>